<keyword evidence="3" id="KW-1185">Reference proteome</keyword>
<proteinExistence type="predicted"/>
<comment type="caution">
    <text evidence="2">The sequence shown here is derived from an EMBL/GenBank/DDBJ whole genome shotgun (WGS) entry which is preliminary data.</text>
</comment>
<feature type="region of interest" description="Disordered" evidence="1">
    <location>
        <begin position="1"/>
        <end position="23"/>
    </location>
</feature>
<evidence type="ECO:0000313" key="2">
    <source>
        <dbReference type="EMBL" id="KAH6688466.1"/>
    </source>
</evidence>
<feature type="compositionally biased region" description="Low complexity" evidence="1">
    <location>
        <begin position="13"/>
        <end position="23"/>
    </location>
</feature>
<gene>
    <name evidence="2" type="ORF">F5X68DRAFT_80089</name>
</gene>
<protein>
    <submittedName>
        <fullName evidence="2">Uncharacterized protein</fullName>
    </submittedName>
</protein>
<dbReference type="Proteomes" id="UP000770015">
    <property type="component" value="Unassembled WGS sequence"/>
</dbReference>
<feature type="compositionally biased region" description="Basic and acidic residues" evidence="1">
    <location>
        <begin position="218"/>
        <end position="227"/>
    </location>
</feature>
<evidence type="ECO:0000313" key="3">
    <source>
        <dbReference type="Proteomes" id="UP000770015"/>
    </source>
</evidence>
<reference evidence="2" key="1">
    <citation type="journal article" date="2021" name="Nat. Commun.">
        <title>Genetic determinants of endophytism in the Arabidopsis root mycobiome.</title>
        <authorList>
            <person name="Mesny F."/>
            <person name="Miyauchi S."/>
            <person name="Thiergart T."/>
            <person name="Pickel B."/>
            <person name="Atanasova L."/>
            <person name="Karlsson M."/>
            <person name="Huettel B."/>
            <person name="Barry K.W."/>
            <person name="Haridas S."/>
            <person name="Chen C."/>
            <person name="Bauer D."/>
            <person name="Andreopoulos W."/>
            <person name="Pangilinan J."/>
            <person name="LaButti K."/>
            <person name="Riley R."/>
            <person name="Lipzen A."/>
            <person name="Clum A."/>
            <person name="Drula E."/>
            <person name="Henrissat B."/>
            <person name="Kohler A."/>
            <person name="Grigoriev I.V."/>
            <person name="Martin F.M."/>
            <person name="Hacquard S."/>
        </authorList>
    </citation>
    <scope>NUCLEOTIDE SEQUENCE</scope>
    <source>
        <strain evidence="2">MPI-SDFR-AT-0117</strain>
    </source>
</reference>
<name>A0A9P9AB75_9PEZI</name>
<feature type="region of interest" description="Disordered" evidence="1">
    <location>
        <begin position="119"/>
        <end position="155"/>
    </location>
</feature>
<dbReference type="EMBL" id="JAGSXJ010000009">
    <property type="protein sequence ID" value="KAH6688466.1"/>
    <property type="molecule type" value="Genomic_DNA"/>
</dbReference>
<dbReference type="OrthoDB" id="3526284at2759"/>
<sequence length="276" mass="30005">MEDFPPSYSEAISPSPSQTPSYTSHLSAHLASLPSAIRANHDSHLAQQAAFDADLLALITPDIDSLLLLLSSPAPSHRAPPQTASLVLVPAAAVPTGARYVHNDEPGQVVRVARISDPMGSVTSSSKKTEKSEQRVPSAWDSWGNEGGSSSTSTAAREFSDWGRWDDDADTGAHAGSLWWWRDEDLARRLAGHLQPGPQIRVDRVSVRQAVEAQRGQGLRDRLRPDPSRAPQGESPVAMTVIAEEVTFRQENEMGIWERLNGWAIIARIDLRGSRG</sequence>
<organism evidence="2 3">
    <name type="scientific">Plectosphaerella plurivora</name>
    <dbReference type="NCBI Taxonomy" id="936078"/>
    <lineage>
        <taxon>Eukaryota</taxon>
        <taxon>Fungi</taxon>
        <taxon>Dikarya</taxon>
        <taxon>Ascomycota</taxon>
        <taxon>Pezizomycotina</taxon>
        <taxon>Sordariomycetes</taxon>
        <taxon>Hypocreomycetidae</taxon>
        <taxon>Glomerellales</taxon>
        <taxon>Plectosphaerellaceae</taxon>
        <taxon>Plectosphaerella</taxon>
    </lineage>
</organism>
<dbReference type="AlphaFoldDB" id="A0A9P9AB75"/>
<evidence type="ECO:0000256" key="1">
    <source>
        <dbReference type="SAM" id="MobiDB-lite"/>
    </source>
</evidence>
<accession>A0A9P9AB75</accession>
<feature type="region of interest" description="Disordered" evidence="1">
    <location>
        <begin position="213"/>
        <end position="234"/>
    </location>
</feature>